<dbReference type="EMBL" id="JAIFZM010000013">
    <property type="protein sequence ID" value="MCG3420387.1"/>
    <property type="molecule type" value="Genomic_DNA"/>
</dbReference>
<comment type="caution">
    <text evidence="5">The sequence shown here is derived from an EMBL/GenBank/DDBJ whole genome shotgun (WGS) entry which is preliminary data.</text>
</comment>
<dbReference type="InterPro" id="IPR010998">
    <property type="entry name" value="Integrase_recombinase_N"/>
</dbReference>
<dbReference type="PROSITE" id="PS51898">
    <property type="entry name" value="TYR_RECOMBINASE"/>
    <property type="match status" value="1"/>
</dbReference>
<dbReference type="PANTHER" id="PTHR30349:SF64">
    <property type="entry name" value="PROPHAGE INTEGRASE INTD-RELATED"/>
    <property type="match status" value="1"/>
</dbReference>
<dbReference type="InterPro" id="IPR011010">
    <property type="entry name" value="DNA_brk_join_enz"/>
</dbReference>
<dbReference type="GO" id="GO:0003677">
    <property type="term" value="F:DNA binding"/>
    <property type="evidence" value="ECO:0007669"/>
    <property type="project" value="UniProtKB-KW"/>
</dbReference>
<feature type="domain" description="Tyr recombinase" evidence="4">
    <location>
        <begin position="173"/>
        <end position="372"/>
    </location>
</feature>
<proteinExistence type="inferred from homology"/>
<reference evidence="5 6" key="1">
    <citation type="journal article" date="2022" name="Evol. Bioinform. Online">
        <title>Draft Genome Sequence of Oceanobacillus jordanicus Strain GSFE11, a Halotolerant Plant Growth-Promoting Bacterial Endophyte Isolated From the Jordan Valley.</title>
        <authorList>
            <person name="Alhindi T."/>
            <person name="Albdaiwi R."/>
        </authorList>
    </citation>
    <scope>NUCLEOTIDE SEQUENCE [LARGE SCALE GENOMIC DNA]</scope>
    <source>
        <strain evidence="5 6">GSFE11</strain>
    </source>
</reference>
<sequence>MKKNQHRYGLYVEIAKDKNELRYMITDNGIPVQDACLWLDLISINSYLTGERYAYILLRYFRFLRANRMNYREVVNKRVVEEYIKDLLGIGEKIINIEGQLTFTALSTHITVLKAFYHWLEDEQKVSTNPVLLGSKRVKQVPLVNTKLLYGQIWQFDIEETILSRVTYRRKRNHLKWYSEKEISAIRDELPTLRDEIIFAISVETGMRIGEILGLKLDHFDPFEQTLVIVKQTNIENRAQAKTNERTLHIYQSLSEMIQAYISTDRQTADLFYSKYLFLNSQGPHKGQPLRSRNFLRILKNAGYRAGLKKEELRTHSGRSTRAQQLVELMREKPELGITKTFIEEELGWKSVKSIKTYEKGYSSRQKRKILERIYPIILEGKNHSLEEGEN</sequence>
<evidence type="ECO:0000256" key="3">
    <source>
        <dbReference type="ARBA" id="ARBA00023172"/>
    </source>
</evidence>
<evidence type="ECO:0000256" key="2">
    <source>
        <dbReference type="ARBA" id="ARBA00023125"/>
    </source>
</evidence>
<comment type="similarity">
    <text evidence="1">Belongs to the 'phage' integrase family.</text>
</comment>
<keyword evidence="6" id="KW-1185">Reference proteome</keyword>
<keyword evidence="2" id="KW-0238">DNA-binding</keyword>
<evidence type="ECO:0000313" key="6">
    <source>
        <dbReference type="Proteomes" id="UP001199631"/>
    </source>
</evidence>
<accession>A0AAW5BAS7</accession>
<keyword evidence="3" id="KW-0233">DNA recombination</keyword>
<dbReference type="PANTHER" id="PTHR30349">
    <property type="entry name" value="PHAGE INTEGRASE-RELATED"/>
    <property type="match status" value="1"/>
</dbReference>
<dbReference type="InterPro" id="IPR050090">
    <property type="entry name" value="Tyrosine_recombinase_XerCD"/>
</dbReference>
<organism evidence="5 6">
    <name type="scientific">Oceanobacillus jordanicus</name>
    <dbReference type="NCBI Taxonomy" id="2867266"/>
    <lineage>
        <taxon>Bacteria</taxon>
        <taxon>Bacillati</taxon>
        <taxon>Bacillota</taxon>
        <taxon>Bacilli</taxon>
        <taxon>Bacillales</taxon>
        <taxon>Bacillaceae</taxon>
        <taxon>Oceanobacillus</taxon>
    </lineage>
</organism>
<dbReference type="Pfam" id="PF00589">
    <property type="entry name" value="Phage_integrase"/>
    <property type="match status" value="1"/>
</dbReference>
<protein>
    <submittedName>
        <fullName evidence="5">Site-specific integrase</fullName>
    </submittedName>
</protein>
<dbReference type="InterPro" id="IPR002104">
    <property type="entry name" value="Integrase_catalytic"/>
</dbReference>
<evidence type="ECO:0000313" key="5">
    <source>
        <dbReference type="EMBL" id="MCG3420387.1"/>
    </source>
</evidence>
<dbReference type="Gene3D" id="1.10.150.130">
    <property type="match status" value="1"/>
</dbReference>
<dbReference type="GO" id="GO:0015074">
    <property type="term" value="P:DNA integration"/>
    <property type="evidence" value="ECO:0007669"/>
    <property type="project" value="InterPro"/>
</dbReference>
<name>A0AAW5BAS7_9BACI</name>
<dbReference type="GO" id="GO:0006310">
    <property type="term" value="P:DNA recombination"/>
    <property type="evidence" value="ECO:0007669"/>
    <property type="project" value="UniProtKB-KW"/>
</dbReference>
<evidence type="ECO:0000259" key="4">
    <source>
        <dbReference type="PROSITE" id="PS51898"/>
    </source>
</evidence>
<gene>
    <name evidence="5" type="ORF">K3T81_14675</name>
</gene>
<dbReference type="Proteomes" id="UP001199631">
    <property type="component" value="Unassembled WGS sequence"/>
</dbReference>
<dbReference type="SUPFAM" id="SSF56349">
    <property type="entry name" value="DNA breaking-rejoining enzymes"/>
    <property type="match status" value="1"/>
</dbReference>
<dbReference type="Gene3D" id="1.10.443.10">
    <property type="entry name" value="Intergrase catalytic core"/>
    <property type="match status" value="1"/>
</dbReference>
<evidence type="ECO:0000256" key="1">
    <source>
        <dbReference type="ARBA" id="ARBA00008857"/>
    </source>
</evidence>
<dbReference type="AlphaFoldDB" id="A0AAW5BAS7"/>
<dbReference type="InterPro" id="IPR013762">
    <property type="entry name" value="Integrase-like_cat_sf"/>
</dbReference>